<feature type="compositionally biased region" description="Basic residues" evidence="1">
    <location>
        <begin position="14"/>
        <end position="23"/>
    </location>
</feature>
<reference evidence="2" key="1">
    <citation type="submission" date="2020-02" db="EMBL/GenBank/DDBJ databases">
        <authorList>
            <person name="Meier V. D."/>
        </authorList>
    </citation>
    <scope>NUCLEOTIDE SEQUENCE</scope>
    <source>
        <strain evidence="2">AVDCRST_MAG41</strain>
    </source>
</reference>
<feature type="non-terminal residue" evidence="2">
    <location>
        <position position="1"/>
    </location>
</feature>
<protein>
    <submittedName>
        <fullName evidence="2">HAD-superfamily hydrolase, subfamily IA, variant 3</fullName>
    </submittedName>
</protein>
<accession>A0A6J4I5U1</accession>
<feature type="region of interest" description="Disordered" evidence="1">
    <location>
        <begin position="1"/>
        <end position="227"/>
    </location>
</feature>
<feature type="compositionally biased region" description="Basic and acidic residues" evidence="1">
    <location>
        <begin position="48"/>
        <end position="59"/>
    </location>
</feature>
<proteinExistence type="predicted"/>
<dbReference type="EMBL" id="CADCTP010000133">
    <property type="protein sequence ID" value="CAA9241188.1"/>
    <property type="molecule type" value="Genomic_DNA"/>
</dbReference>
<keyword evidence="2" id="KW-0378">Hydrolase</keyword>
<organism evidence="2">
    <name type="scientific">uncultured Mycobacteriales bacterium</name>
    <dbReference type="NCBI Taxonomy" id="581187"/>
    <lineage>
        <taxon>Bacteria</taxon>
        <taxon>Bacillati</taxon>
        <taxon>Actinomycetota</taxon>
        <taxon>Actinomycetes</taxon>
        <taxon>Mycobacteriales</taxon>
        <taxon>environmental samples</taxon>
    </lineage>
</organism>
<feature type="compositionally biased region" description="Basic and acidic residues" evidence="1">
    <location>
        <begin position="105"/>
        <end position="117"/>
    </location>
</feature>
<feature type="compositionally biased region" description="Basic residues" evidence="1">
    <location>
        <begin position="200"/>
        <end position="212"/>
    </location>
</feature>
<dbReference type="GO" id="GO:0016787">
    <property type="term" value="F:hydrolase activity"/>
    <property type="evidence" value="ECO:0007669"/>
    <property type="project" value="UniProtKB-KW"/>
</dbReference>
<sequence>GADRRRDRLPAARRAVRRRRHPAGHQLPAHPGLVAGVPGHRPRRRRHVDAAPVDRDRQRGAGRAGARARRRGDRAGALPPVRRAERPGHRVPAGGRAARRLCRAGPDRGPGHQRQEEGPGLDGAGDRCRRGDHRRGHHLRRRGGGQAPPGPAGDRGPRPRAGPGPYGRRRRHRVGRQGGAGGRAAVRGDAVRRDRPGRAGGRRCGRGVRRPGRAAVRAGRVADRAPL</sequence>
<evidence type="ECO:0000313" key="2">
    <source>
        <dbReference type="EMBL" id="CAA9241188.1"/>
    </source>
</evidence>
<dbReference type="AlphaFoldDB" id="A0A6J4I5U1"/>
<evidence type="ECO:0000256" key="1">
    <source>
        <dbReference type="SAM" id="MobiDB-lite"/>
    </source>
</evidence>
<name>A0A6J4I5U1_9ACTN</name>
<feature type="compositionally biased region" description="Basic and acidic residues" evidence="1">
    <location>
        <begin position="1"/>
        <end position="10"/>
    </location>
</feature>
<feature type="non-terminal residue" evidence="2">
    <location>
        <position position="227"/>
    </location>
</feature>
<gene>
    <name evidence="2" type="ORF">AVDCRST_MAG41-1418</name>
</gene>
<feature type="compositionally biased region" description="Basic residues" evidence="1">
    <location>
        <begin position="130"/>
        <end position="143"/>
    </location>
</feature>